<evidence type="ECO:0000256" key="1">
    <source>
        <dbReference type="ARBA" id="ARBA00004430"/>
    </source>
</evidence>
<evidence type="ECO:0000313" key="3">
    <source>
        <dbReference type="EMBL" id="KAG2495737.1"/>
    </source>
</evidence>
<dbReference type="GO" id="GO:0031146">
    <property type="term" value="P:SCF-dependent proteasomal ubiquitin-dependent protein catabolic process"/>
    <property type="evidence" value="ECO:0007669"/>
    <property type="project" value="TreeGrafter"/>
</dbReference>
<feature type="region of interest" description="Disordered" evidence="2">
    <location>
        <begin position="529"/>
        <end position="561"/>
    </location>
</feature>
<dbReference type="Proteomes" id="UP000612055">
    <property type="component" value="Unassembled WGS sequence"/>
</dbReference>
<feature type="region of interest" description="Disordered" evidence="2">
    <location>
        <begin position="385"/>
        <end position="427"/>
    </location>
</feature>
<evidence type="ECO:0000313" key="4">
    <source>
        <dbReference type="Proteomes" id="UP000612055"/>
    </source>
</evidence>
<feature type="compositionally biased region" description="Low complexity" evidence="2">
    <location>
        <begin position="404"/>
        <end position="417"/>
    </location>
</feature>
<proteinExistence type="predicted"/>
<comment type="caution">
    <text evidence="3">The sequence shown here is derived from an EMBL/GenBank/DDBJ whole genome shotgun (WGS) entry which is preliminary data.</text>
</comment>
<feature type="compositionally biased region" description="Low complexity" evidence="2">
    <location>
        <begin position="71"/>
        <end position="96"/>
    </location>
</feature>
<comment type="subcellular location">
    <subcellularLocation>
        <location evidence="1">Cytoplasm</location>
        <location evidence="1">Cytoskeleton</location>
        <location evidence="1">Cilium axoneme</location>
    </subcellularLocation>
</comment>
<dbReference type="InterPro" id="IPR032675">
    <property type="entry name" value="LRR_dom_sf"/>
</dbReference>
<feature type="region of interest" description="Disordered" evidence="2">
    <location>
        <begin position="61"/>
        <end position="161"/>
    </location>
</feature>
<feature type="compositionally biased region" description="Low complexity" evidence="2">
    <location>
        <begin position="542"/>
        <end position="561"/>
    </location>
</feature>
<dbReference type="SUPFAM" id="SSF81383">
    <property type="entry name" value="F-box domain"/>
    <property type="match status" value="1"/>
</dbReference>
<evidence type="ECO:0000256" key="2">
    <source>
        <dbReference type="SAM" id="MobiDB-lite"/>
    </source>
</evidence>
<sequence>MEGDVTEAPKGWRCLHQDLCERIGRGLPLRDLLSARAVCRQWRLHVSSAVSRLPCTLHPTPIHPTTASHNPTNSSATHPASSTSASTSAPSTSAPSASPPPPSSPSAASPQAPAPWPCTPAANTGTASPPAQAWPSSPPPPPPLPPLPPMEPPANPLVELDAQPPGREAVWRRALAGVAACLPRLSELLLYVSSRVPPSALGPQLASLPSALPALTKLELRFLLPSSAPLLGAPLQQLQPGLTALTGLTTLYLVMGASPEPAEILAVLPLLPRLADVKLLSGLPQYGLTNAKLAALGAATQLRRLHLEVSGVDQVDVGLAALSRLRALRQLWLDGVVALGAPVVAALGHMSSLQELRLELDSPTHLPDLFELPHLQQLRLAYHGDELDGDDSDSDDEHQPPQPLLLDEQLPAPGAAAPEPPDPAAGAGVHAVAHINLPAPAVVNAPQHVPVVQPAVHVANGRGPRTGQDWEALERLVCAQLGRARPLLVELGLHGCCFPQDPLPRIAQLRGLASLLLHDCRWPASPVPGPPFMPPPAPAPHPGQGQPAAAAGASSSSSGSSSTSSSTVAAAVVAALGLAGQAGQAPPRSWGVLAALTGLQALTVCQCVAPPISTWDLARLGPAWPGLNHLQLQSAAAATAFAPTAAARYAASLAGASGPPADFGSILRAWPRLESLCLNGTWANPRSPQTLDVGLLPTSLTSLSLASLRLVAAAAERRALAAAMAAREGLKDAVAAAAAAASGAGRGGASGHEGGAGGGGVERPPCSLPYLEHLVLGEVQLGPGVTLAGLAGACPHLRSLELSNLSPPLTDAGMASLSSLTALTVLRVSQDSDPADLGPGPAGPHAGPGPGPGGPQAAPQPRQPTDSGPDTAGCSSISSDGNPSLAAAGEPSEGGAAAAGATEEVKDQLTDRVLSGAGLRALRSLRALRQLEWLPWGCEPLGEREVAALAALPRLQLVTLRGASGHGVAPGALAALRDALPLCDLDDTEWSGLVE</sequence>
<feature type="compositionally biased region" description="Low complexity" evidence="2">
    <location>
        <begin position="886"/>
        <end position="902"/>
    </location>
</feature>
<name>A0A835Y3C3_9CHLO</name>
<feature type="compositionally biased region" description="Acidic residues" evidence="2">
    <location>
        <begin position="387"/>
        <end position="396"/>
    </location>
</feature>
<dbReference type="InterPro" id="IPR036047">
    <property type="entry name" value="F-box-like_dom_sf"/>
</dbReference>
<dbReference type="EMBL" id="JAEHOE010000023">
    <property type="protein sequence ID" value="KAG2495737.1"/>
    <property type="molecule type" value="Genomic_DNA"/>
</dbReference>
<organism evidence="3 4">
    <name type="scientific">Edaphochlamys debaryana</name>
    <dbReference type="NCBI Taxonomy" id="47281"/>
    <lineage>
        <taxon>Eukaryota</taxon>
        <taxon>Viridiplantae</taxon>
        <taxon>Chlorophyta</taxon>
        <taxon>core chlorophytes</taxon>
        <taxon>Chlorophyceae</taxon>
        <taxon>CS clade</taxon>
        <taxon>Chlamydomonadales</taxon>
        <taxon>Chlamydomonadales incertae sedis</taxon>
        <taxon>Edaphochlamys</taxon>
    </lineage>
</organism>
<reference evidence="3" key="1">
    <citation type="journal article" date="2020" name="bioRxiv">
        <title>Comparative genomics of Chlamydomonas.</title>
        <authorList>
            <person name="Craig R.J."/>
            <person name="Hasan A.R."/>
            <person name="Ness R.W."/>
            <person name="Keightley P.D."/>
        </authorList>
    </citation>
    <scope>NUCLEOTIDE SEQUENCE</scope>
    <source>
        <strain evidence="3">CCAP 11/70</strain>
    </source>
</reference>
<gene>
    <name evidence="3" type="ORF">HYH03_006335</name>
</gene>
<feature type="compositionally biased region" description="Pro residues" evidence="2">
    <location>
        <begin position="136"/>
        <end position="155"/>
    </location>
</feature>
<dbReference type="SUPFAM" id="SSF52047">
    <property type="entry name" value="RNI-like"/>
    <property type="match status" value="1"/>
</dbReference>
<dbReference type="GO" id="GO:0005930">
    <property type="term" value="C:axoneme"/>
    <property type="evidence" value="ECO:0007669"/>
    <property type="project" value="UniProtKB-SubCell"/>
</dbReference>
<feature type="region of interest" description="Disordered" evidence="2">
    <location>
        <begin position="831"/>
        <end position="903"/>
    </location>
</feature>
<dbReference type="AlphaFoldDB" id="A0A835Y3C3"/>
<dbReference type="PANTHER" id="PTHR13318">
    <property type="entry name" value="PARTNER OF PAIRED, ISOFORM B-RELATED"/>
    <property type="match status" value="1"/>
</dbReference>
<dbReference type="Gene3D" id="3.80.10.10">
    <property type="entry name" value="Ribonuclease Inhibitor"/>
    <property type="match status" value="2"/>
</dbReference>
<evidence type="ECO:0008006" key="5">
    <source>
        <dbReference type="Google" id="ProtNLM"/>
    </source>
</evidence>
<protein>
    <recommendedName>
        <fullName evidence="5">F-box domain-containing protein</fullName>
    </recommendedName>
</protein>
<feature type="compositionally biased region" description="Polar residues" evidence="2">
    <location>
        <begin position="865"/>
        <end position="882"/>
    </location>
</feature>
<dbReference type="Gene3D" id="1.20.1280.50">
    <property type="match status" value="1"/>
</dbReference>
<feature type="compositionally biased region" description="Low complexity" evidence="2">
    <location>
        <begin position="855"/>
        <end position="864"/>
    </location>
</feature>
<accession>A0A835Y3C3</accession>
<keyword evidence="4" id="KW-1185">Reference proteome</keyword>
<dbReference type="GO" id="GO:0019005">
    <property type="term" value="C:SCF ubiquitin ligase complex"/>
    <property type="evidence" value="ECO:0007669"/>
    <property type="project" value="TreeGrafter"/>
</dbReference>
<dbReference type="OrthoDB" id="549928at2759"/>
<feature type="compositionally biased region" description="Pro residues" evidence="2">
    <location>
        <begin position="529"/>
        <end position="541"/>
    </location>
</feature>